<accession>A0A2P5EI23</accession>
<comment type="caution">
    <text evidence="2">The sequence shown here is derived from an EMBL/GenBank/DDBJ whole genome shotgun (WGS) entry which is preliminary data.</text>
</comment>
<sequence>MVAEAAGLLANMRVAHDCRYKSVIFEGDCAAMHGNLLKKLDGVLWDLKLMLQDCKMMCATFQFWGVFLVPREANSGAHDLAHWCAHSNVLGFISINLLLSGLRCIDLWGN</sequence>
<reference evidence="3" key="1">
    <citation type="submission" date="2016-06" db="EMBL/GenBank/DDBJ databases">
        <title>Parallel loss of symbiosis genes in relatives of nitrogen-fixing non-legume Parasponia.</title>
        <authorList>
            <person name="Van Velzen R."/>
            <person name="Holmer R."/>
            <person name="Bu F."/>
            <person name="Rutten L."/>
            <person name="Van Zeijl A."/>
            <person name="Liu W."/>
            <person name="Santuari L."/>
            <person name="Cao Q."/>
            <person name="Sharma T."/>
            <person name="Shen D."/>
            <person name="Roswanjaya Y."/>
            <person name="Wardhani T."/>
            <person name="Kalhor M.S."/>
            <person name="Jansen J."/>
            <person name="Van den Hoogen J."/>
            <person name="Gungor B."/>
            <person name="Hartog M."/>
            <person name="Hontelez J."/>
            <person name="Verver J."/>
            <person name="Yang W.-C."/>
            <person name="Schijlen E."/>
            <person name="Repin R."/>
            <person name="Schilthuizen M."/>
            <person name="Schranz E."/>
            <person name="Heidstra R."/>
            <person name="Miyata K."/>
            <person name="Fedorova E."/>
            <person name="Kohlen W."/>
            <person name="Bisseling T."/>
            <person name="Smit S."/>
            <person name="Geurts R."/>
        </authorList>
    </citation>
    <scope>NUCLEOTIDE SEQUENCE [LARGE SCALE GENOMIC DNA]</scope>
    <source>
        <strain evidence="3">cv. RG33-2</strain>
    </source>
</reference>
<name>A0A2P5EI23_TREOI</name>
<dbReference type="EMBL" id="JXTC01000151">
    <property type="protein sequence ID" value="PON85154.1"/>
    <property type="molecule type" value="Genomic_DNA"/>
</dbReference>
<dbReference type="Proteomes" id="UP000237000">
    <property type="component" value="Unassembled WGS sequence"/>
</dbReference>
<feature type="domain" description="RNase H type-1" evidence="1">
    <location>
        <begin position="2"/>
        <end position="84"/>
    </location>
</feature>
<organism evidence="2 3">
    <name type="scientific">Trema orientale</name>
    <name type="common">Charcoal tree</name>
    <name type="synonym">Celtis orientalis</name>
    <dbReference type="NCBI Taxonomy" id="63057"/>
    <lineage>
        <taxon>Eukaryota</taxon>
        <taxon>Viridiplantae</taxon>
        <taxon>Streptophyta</taxon>
        <taxon>Embryophyta</taxon>
        <taxon>Tracheophyta</taxon>
        <taxon>Spermatophyta</taxon>
        <taxon>Magnoliopsida</taxon>
        <taxon>eudicotyledons</taxon>
        <taxon>Gunneridae</taxon>
        <taxon>Pentapetalae</taxon>
        <taxon>rosids</taxon>
        <taxon>fabids</taxon>
        <taxon>Rosales</taxon>
        <taxon>Cannabaceae</taxon>
        <taxon>Trema</taxon>
    </lineage>
</organism>
<keyword evidence="3" id="KW-1185">Reference proteome</keyword>
<protein>
    <recommendedName>
        <fullName evidence="1">RNase H type-1 domain-containing protein</fullName>
    </recommendedName>
</protein>
<dbReference type="InterPro" id="IPR002156">
    <property type="entry name" value="RNaseH_domain"/>
</dbReference>
<evidence type="ECO:0000259" key="1">
    <source>
        <dbReference type="Pfam" id="PF13456"/>
    </source>
</evidence>
<dbReference type="InterPro" id="IPR036397">
    <property type="entry name" value="RNaseH_sf"/>
</dbReference>
<dbReference type="Pfam" id="PF13456">
    <property type="entry name" value="RVT_3"/>
    <property type="match status" value="1"/>
</dbReference>
<evidence type="ECO:0000313" key="2">
    <source>
        <dbReference type="EMBL" id="PON85154.1"/>
    </source>
</evidence>
<gene>
    <name evidence="2" type="ORF">TorRG33x02_189980</name>
</gene>
<dbReference type="AlphaFoldDB" id="A0A2P5EI23"/>
<dbReference type="Gene3D" id="3.30.420.10">
    <property type="entry name" value="Ribonuclease H-like superfamily/Ribonuclease H"/>
    <property type="match status" value="1"/>
</dbReference>
<evidence type="ECO:0000313" key="3">
    <source>
        <dbReference type="Proteomes" id="UP000237000"/>
    </source>
</evidence>
<dbReference type="GO" id="GO:0004523">
    <property type="term" value="F:RNA-DNA hybrid ribonuclease activity"/>
    <property type="evidence" value="ECO:0007669"/>
    <property type="project" value="InterPro"/>
</dbReference>
<proteinExistence type="predicted"/>
<dbReference type="GO" id="GO:0003676">
    <property type="term" value="F:nucleic acid binding"/>
    <property type="evidence" value="ECO:0007669"/>
    <property type="project" value="InterPro"/>
</dbReference>
<dbReference type="InParanoid" id="A0A2P5EI23"/>
<dbReference type="OrthoDB" id="1436468at2759"/>